<feature type="compositionally biased region" description="Low complexity" evidence="6">
    <location>
        <begin position="299"/>
        <end position="311"/>
    </location>
</feature>
<feature type="region of interest" description="Disordered" evidence="6">
    <location>
        <begin position="619"/>
        <end position="650"/>
    </location>
</feature>
<feature type="region of interest" description="Disordered" evidence="6">
    <location>
        <begin position="707"/>
        <end position="738"/>
    </location>
</feature>
<dbReference type="STRING" id="401625.A0A0N7L976"/>
<dbReference type="PANTHER" id="PTHR47338">
    <property type="entry name" value="ZN(II)2CYS6 TRANSCRIPTION FACTOR (EUROFUNG)-RELATED"/>
    <property type="match status" value="1"/>
</dbReference>
<dbReference type="SUPFAM" id="SSF57701">
    <property type="entry name" value="Zn2/Cys6 DNA-binding domain"/>
    <property type="match status" value="1"/>
</dbReference>
<dbReference type="Pfam" id="PF00172">
    <property type="entry name" value="Zn_clus"/>
    <property type="match status" value="1"/>
</dbReference>
<feature type="compositionally biased region" description="Polar residues" evidence="6">
    <location>
        <begin position="185"/>
        <end position="200"/>
    </location>
</feature>
<dbReference type="GO" id="GO:0000981">
    <property type="term" value="F:DNA-binding transcription factor activity, RNA polymerase II-specific"/>
    <property type="evidence" value="ECO:0007669"/>
    <property type="project" value="InterPro"/>
</dbReference>
<evidence type="ECO:0000256" key="3">
    <source>
        <dbReference type="ARBA" id="ARBA00023015"/>
    </source>
</evidence>
<feature type="compositionally biased region" description="Basic and acidic residues" evidence="6">
    <location>
        <begin position="636"/>
        <end position="650"/>
    </location>
</feature>
<dbReference type="Proteomes" id="UP000054845">
    <property type="component" value="Unassembled WGS sequence"/>
</dbReference>
<evidence type="ECO:0000256" key="4">
    <source>
        <dbReference type="ARBA" id="ARBA00023163"/>
    </source>
</evidence>
<keyword evidence="4" id="KW-0804">Transcription</keyword>
<dbReference type="InterPro" id="IPR050815">
    <property type="entry name" value="TF_fung"/>
</dbReference>
<comment type="subcellular location">
    <subcellularLocation>
        <location evidence="1">Nucleus</location>
    </subcellularLocation>
</comment>
<accession>A0A0N7L976</accession>
<keyword evidence="5" id="KW-0539">Nucleus</keyword>
<feature type="compositionally biased region" description="Polar residues" evidence="6">
    <location>
        <begin position="707"/>
        <end position="719"/>
    </location>
</feature>
<dbReference type="CDD" id="cd00067">
    <property type="entry name" value="GAL4"/>
    <property type="match status" value="1"/>
</dbReference>
<sequence length="760" mass="82512">MSGTTSHAGFSHPDRATEGSHITRPTGFVSSSNDETDHVHDSASNGSSLDELTGDVVSDPSGLDAEQSRRPLPRENGRSPTTDATADISGGRATRPHLDGDEANSSSAVPLVTPFAKHLGRNRACAACRERKLKCDGVRPICGQCGRAWAARRKSMLAKGHSENDIDAMETPCSYIAVEPRTGNKKSTVSGSPGNHNNKSNARKRHATDSGTVGGNGGPSLSEENRKLSREVAELRALLQSQRVQSTSSADELSIAEILANTMRGGESSYQTMPSGLSGRPTNHRPSANPLADQGQNNSTQGVGSSTGSSGIQQDPDPMLELVFSGWPTDFPPPQTVDLLVNIFFENFPFLHIFHPGRFLNALMLGPHSPRYPHPSALHAMFALSYTLRPDLDPVAQSRRANPQPLAGSHGAQKSIYDIHRSRGGSADYHTARFRKTGWKKRNVVELCSLFWQQIEALQQPRCHHDAVILLIKGFMMVGRCGALLARLPRIATVEDLLTSEFDTLSNSVGAFAMSFPPNLSSYLSTKPDGQLDAVLITAHALPHCATLLLHDPMALCRSESFAICRAACSAVLAILRMLAATGTNLALFPPLFSFIVTVTGRNILRRMQHNQRICAQSGGAGKKALDGSNTGEVRSPSDGESDRHAFPLDLDAKQEKQVAKSEIDMVVRTLCKYGQTWPVGIRQAQALTRQMGVPLDIDQLIYEQEAPSSHQSHFQQPPNMHLHQHSHHSPGVTQQQHFKPPEFAQNSFLSQPQHGSRMH</sequence>
<feature type="region of interest" description="Disordered" evidence="6">
    <location>
        <begin position="266"/>
        <end position="318"/>
    </location>
</feature>
<dbReference type="EMBL" id="CCYA01000192">
    <property type="protein sequence ID" value="CEH13010.1"/>
    <property type="molecule type" value="Genomic_DNA"/>
</dbReference>
<dbReference type="Gene3D" id="4.10.240.10">
    <property type="entry name" value="Zn(2)-C6 fungal-type DNA-binding domain"/>
    <property type="match status" value="1"/>
</dbReference>
<feature type="domain" description="Zn(2)-C6 fungal-type" evidence="7">
    <location>
        <begin position="124"/>
        <end position="145"/>
    </location>
</feature>
<evidence type="ECO:0000313" key="8">
    <source>
        <dbReference type="EMBL" id="CEH13010.1"/>
    </source>
</evidence>
<dbReference type="InterPro" id="IPR001138">
    <property type="entry name" value="Zn2Cys6_DnaBD"/>
</dbReference>
<evidence type="ECO:0000256" key="1">
    <source>
        <dbReference type="ARBA" id="ARBA00004123"/>
    </source>
</evidence>
<reference evidence="8 9" key="1">
    <citation type="submission" date="2014-09" db="EMBL/GenBank/DDBJ databases">
        <authorList>
            <person name="Magalhaes I.L.F."/>
            <person name="Oliveira U."/>
            <person name="Santos F.R."/>
            <person name="Vidigal T.H.D.A."/>
            <person name="Brescovit A.D."/>
            <person name="Santos A.J."/>
        </authorList>
    </citation>
    <scope>NUCLEOTIDE SEQUENCE [LARGE SCALE GENOMIC DNA]</scope>
</reference>
<evidence type="ECO:0000256" key="2">
    <source>
        <dbReference type="ARBA" id="ARBA00022723"/>
    </source>
</evidence>
<protein>
    <recommendedName>
        <fullName evidence="7">Zn(2)-C6 fungal-type domain-containing protein</fullName>
    </recommendedName>
</protein>
<keyword evidence="9" id="KW-1185">Reference proteome</keyword>
<name>A0A0N7L976_9BASI</name>
<keyword evidence="2" id="KW-0479">Metal-binding</keyword>
<dbReference type="AlphaFoldDB" id="A0A0N7L976"/>
<proteinExistence type="predicted"/>
<dbReference type="PROSITE" id="PS50048">
    <property type="entry name" value="ZN2_CY6_FUNGAL_2"/>
    <property type="match status" value="1"/>
</dbReference>
<evidence type="ECO:0000313" key="9">
    <source>
        <dbReference type="Proteomes" id="UP000054845"/>
    </source>
</evidence>
<evidence type="ECO:0000259" key="7">
    <source>
        <dbReference type="PROSITE" id="PS50048"/>
    </source>
</evidence>
<feature type="compositionally biased region" description="Polar residues" evidence="6">
    <location>
        <begin position="268"/>
        <end position="286"/>
    </location>
</feature>
<feature type="region of interest" description="Disordered" evidence="6">
    <location>
        <begin position="1"/>
        <end position="107"/>
    </location>
</feature>
<dbReference type="GO" id="GO:0008270">
    <property type="term" value="F:zinc ion binding"/>
    <property type="evidence" value="ECO:0007669"/>
    <property type="project" value="InterPro"/>
</dbReference>
<dbReference type="CDD" id="cd12148">
    <property type="entry name" value="fungal_TF_MHR"/>
    <property type="match status" value="1"/>
</dbReference>
<feature type="compositionally biased region" description="Basic and acidic residues" evidence="6">
    <location>
        <begin position="66"/>
        <end position="77"/>
    </location>
</feature>
<feature type="region of interest" description="Disordered" evidence="6">
    <location>
        <begin position="181"/>
        <end position="227"/>
    </location>
</feature>
<evidence type="ECO:0000256" key="6">
    <source>
        <dbReference type="SAM" id="MobiDB-lite"/>
    </source>
</evidence>
<evidence type="ECO:0000256" key="5">
    <source>
        <dbReference type="ARBA" id="ARBA00023242"/>
    </source>
</evidence>
<keyword evidence="3" id="KW-0805">Transcription regulation</keyword>
<dbReference type="GO" id="GO:0005634">
    <property type="term" value="C:nucleus"/>
    <property type="evidence" value="ECO:0007669"/>
    <property type="project" value="UniProtKB-SubCell"/>
</dbReference>
<dbReference type="InterPro" id="IPR036864">
    <property type="entry name" value="Zn2-C6_fun-type_DNA-bd_sf"/>
</dbReference>
<organism evidence="8 9">
    <name type="scientific">Ceraceosorus bombacis</name>
    <dbReference type="NCBI Taxonomy" id="401625"/>
    <lineage>
        <taxon>Eukaryota</taxon>
        <taxon>Fungi</taxon>
        <taxon>Dikarya</taxon>
        <taxon>Basidiomycota</taxon>
        <taxon>Ustilaginomycotina</taxon>
        <taxon>Exobasidiomycetes</taxon>
        <taxon>Ceraceosorales</taxon>
        <taxon>Ceraceosoraceae</taxon>
        <taxon>Ceraceosorus</taxon>
    </lineage>
</organism>
<dbReference type="OrthoDB" id="5600212at2759"/>
<dbReference type="PANTHER" id="PTHR47338:SF29">
    <property type="entry name" value="ZN(2)-C6 FUNGAL-TYPE DOMAIN-CONTAINING PROTEIN"/>
    <property type="match status" value="1"/>
</dbReference>